<name>A0A6A3J9J5_9STRA</name>
<dbReference type="PANTHER" id="PTHR43799">
    <property type="entry name" value="AMINOTRANSFERASE, PUTATIVE-RELATED"/>
    <property type="match status" value="1"/>
</dbReference>
<dbReference type="AlphaFoldDB" id="A0A6A3J9J5"/>
<dbReference type="OrthoDB" id="2108at2759"/>
<sequence>MDVQQIKSYIETNCLDTHTMIIDESMEPWVAVESGLAHPPARVGSRRAAHRRATHVAEIKRKVDDVYLQQTWDVTPQWREHLQAAVRALWQTLPIDTKSVDTFEQVCKLAKEHGVLVSSGKPGYNLLIFVCIAVRSPEQTVVLLKAYEPLQ</sequence>
<dbReference type="EMBL" id="QXFU01002101">
    <property type="protein sequence ID" value="KAE8990427.1"/>
    <property type="molecule type" value="Genomic_DNA"/>
</dbReference>
<protein>
    <submittedName>
        <fullName evidence="1">Uncharacterized protein</fullName>
    </submittedName>
</protein>
<accession>A0A6A3J9J5</accession>
<dbReference type="Proteomes" id="UP000435112">
    <property type="component" value="Unassembled WGS sequence"/>
</dbReference>
<evidence type="ECO:0000313" key="2">
    <source>
        <dbReference type="Proteomes" id="UP000435112"/>
    </source>
</evidence>
<evidence type="ECO:0000313" key="1">
    <source>
        <dbReference type="EMBL" id="KAE8990427.1"/>
    </source>
</evidence>
<gene>
    <name evidence="1" type="ORF">PR002_g21157</name>
</gene>
<comment type="caution">
    <text evidence="1">The sequence shown here is derived from an EMBL/GenBank/DDBJ whole genome shotgun (WGS) entry which is preliminary data.</text>
</comment>
<proteinExistence type="predicted"/>
<organism evidence="1 2">
    <name type="scientific">Phytophthora rubi</name>
    <dbReference type="NCBI Taxonomy" id="129364"/>
    <lineage>
        <taxon>Eukaryota</taxon>
        <taxon>Sar</taxon>
        <taxon>Stramenopiles</taxon>
        <taxon>Oomycota</taxon>
        <taxon>Peronosporomycetes</taxon>
        <taxon>Peronosporales</taxon>
        <taxon>Peronosporaceae</taxon>
        <taxon>Phytophthora</taxon>
    </lineage>
</organism>
<dbReference type="PANTHER" id="PTHR43799:SF1">
    <property type="entry name" value="ASPARTATE AMINOTRANSFERASE"/>
    <property type="match status" value="1"/>
</dbReference>
<reference evidence="1 2" key="1">
    <citation type="submission" date="2018-09" db="EMBL/GenBank/DDBJ databases">
        <title>Genomic investigation of the strawberry pathogen Phytophthora fragariae indicates pathogenicity is determined by transcriptional variation in three key races.</title>
        <authorList>
            <person name="Adams T.M."/>
            <person name="Armitage A.D."/>
            <person name="Sobczyk M.K."/>
            <person name="Bates H.J."/>
            <person name="Dunwell J.M."/>
            <person name="Nellist C.F."/>
            <person name="Harrison R.J."/>
        </authorList>
    </citation>
    <scope>NUCLEOTIDE SEQUENCE [LARGE SCALE GENOMIC DNA]</scope>
    <source>
        <strain evidence="1 2">SCRP324</strain>
    </source>
</reference>